<evidence type="ECO:0000256" key="4">
    <source>
        <dbReference type="ARBA" id="ARBA00023136"/>
    </source>
</evidence>
<keyword evidence="9" id="KW-1185">Reference proteome</keyword>
<dbReference type="Proteomes" id="UP000245876">
    <property type="component" value="Unassembled WGS sequence"/>
</dbReference>
<reference evidence="8 9" key="1">
    <citation type="journal article" date="2018" name="Int. J. Syst. Evol. Microbiol.">
        <title>Bifidobacterium callitrichidarum sp. nov. from the faeces of the emperor tamarin (Saguinus imperator).</title>
        <authorList>
            <person name="Modesto M."/>
            <person name="Michelini S."/>
            <person name="Sansosti M.C."/>
            <person name="De Filippo C."/>
            <person name="Cavalieri D."/>
            <person name="Qvirist L."/>
            <person name="Andlid T."/>
            <person name="Spiezio C."/>
            <person name="Sandri C."/>
            <person name="Pascarelli S."/>
            <person name="Sgorbati B."/>
            <person name="Mattarelli P."/>
        </authorList>
    </citation>
    <scope>NUCLEOTIDE SEQUENCE [LARGE SCALE GENOMIC DNA]</scope>
    <source>
        <strain evidence="8 9">TRI 5</strain>
    </source>
</reference>
<feature type="compositionally biased region" description="Low complexity" evidence="5">
    <location>
        <begin position="82"/>
        <end position="98"/>
    </location>
</feature>
<evidence type="ECO:0000256" key="5">
    <source>
        <dbReference type="SAM" id="MobiDB-lite"/>
    </source>
</evidence>
<feature type="compositionally biased region" description="Low complexity" evidence="5">
    <location>
        <begin position="115"/>
        <end position="154"/>
    </location>
</feature>
<evidence type="ECO:0000259" key="7">
    <source>
        <dbReference type="Pfam" id="PF05154"/>
    </source>
</evidence>
<proteinExistence type="predicted"/>
<name>A0A2U2NAQ1_9BIFI</name>
<keyword evidence="4 6" id="KW-0472">Membrane</keyword>
<dbReference type="OrthoDB" id="2004788at2"/>
<evidence type="ECO:0000256" key="2">
    <source>
        <dbReference type="ARBA" id="ARBA00022692"/>
    </source>
</evidence>
<comment type="subcellular location">
    <subcellularLocation>
        <location evidence="1">Membrane</location>
        <topology evidence="1">Multi-pass membrane protein</topology>
    </subcellularLocation>
</comment>
<feature type="domain" description="TM2" evidence="7">
    <location>
        <begin position="172"/>
        <end position="217"/>
    </location>
</feature>
<evidence type="ECO:0000256" key="3">
    <source>
        <dbReference type="ARBA" id="ARBA00022989"/>
    </source>
</evidence>
<dbReference type="EMBL" id="QFFM01000009">
    <property type="protein sequence ID" value="PWG66079.1"/>
    <property type="molecule type" value="Genomic_DNA"/>
</dbReference>
<gene>
    <name evidence="8" type="ORF">DF196_05360</name>
</gene>
<feature type="transmembrane region" description="Helical" evidence="6">
    <location>
        <begin position="209"/>
        <end position="234"/>
    </location>
</feature>
<feature type="compositionally biased region" description="Polar residues" evidence="5">
    <location>
        <begin position="1"/>
        <end position="37"/>
    </location>
</feature>
<dbReference type="AlphaFoldDB" id="A0A2U2NAQ1"/>
<keyword evidence="2 6" id="KW-0812">Transmembrane</keyword>
<feature type="region of interest" description="Disordered" evidence="5">
    <location>
        <begin position="1"/>
        <end position="166"/>
    </location>
</feature>
<dbReference type="Pfam" id="PF05154">
    <property type="entry name" value="TM2"/>
    <property type="match status" value="1"/>
</dbReference>
<organism evidence="8 9">
    <name type="scientific">Bifidobacterium callitrichidarum</name>
    <dbReference type="NCBI Taxonomy" id="2052941"/>
    <lineage>
        <taxon>Bacteria</taxon>
        <taxon>Bacillati</taxon>
        <taxon>Actinomycetota</taxon>
        <taxon>Actinomycetes</taxon>
        <taxon>Bifidobacteriales</taxon>
        <taxon>Bifidobacteriaceae</taxon>
        <taxon>Bifidobacterium</taxon>
    </lineage>
</organism>
<evidence type="ECO:0000313" key="9">
    <source>
        <dbReference type="Proteomes" id="UP000245876"/>
    </source>
</evidence>
<protein>
    <submittedName>
        <fullName evidence="8">TM2 domain-containing protein</fullName>
    </submittedName>
</protein>
<dbReference type="GO" id="GO:0016020">
    <property type="term" value="C:membrane"/>
    <property type="evidence" value="ECO:0007669"/>
    <property type="project" value="UniProtKB-SubCell"/>
</dbReference>
<evidence type="ECO:0000313" key="8">
    <source>
        <dbReference type="EMBL" id="PWG66079.1"/>
    </source>
</evidence>
<comment type="caution">
    <text evidence="8">The sequence shown here is derived from an EMBL/GenBank/DDBJ whole genome shotgun (WGS) entry which is preliminary data.</text>
</comment>
<feature type="compositionally biased region" description="Polar residues" evidence="5">
    <location>
        <begin position="45"/>
        <end position="61"/>
    </location>
</feature>
<accession>A0A2U2NAQ1</accession>
<feature type="transmembrane region" description="Helical" evidence="6">
    <location>
        <begin position="177"/>
        <end position="197"/>
    </location>
</feature>
<dbReference type="InterPro" id="IPR007829">
    <property type="entry name" value="TM2"/>
</dbReference>
<evidence type="ECO:0000256" key="6">
    <source>
        <dbReference type="SAM" id="Phobius"/>
    </source>
</evidence>
<sequence length="253" mass="26713">MSDNQQPYIPASPENQPQPDASQNAAYGTPTSQSQTGYAAPQQPIYGQTGSEYTPQASAYSQPGAYGQPSGEYAPQTNAANAYGQPAYGQQPPQGYGQSTAPNGYQQPAPDAQGYGQNPNPYAQPQYTQQTPGAYGQQPQYAQPQYAQPANPYTQPQPPYGAPQYPAAGYSTKSKMAAGLLGIFLGSLGVHNFYLGYTGKAVAQLLLTLVGWILLGLGPIAAAIWGLVEGILIISSQYGSPWHKDANGQELTD</sequence>
<keyword evidence="3 6" id="KW-1133">Transmembrane helix</keyword>
<evidence type="ECO:0000256" key="1">
    <source>
        <dbReference type="ARBA" id="ARBA00004141"/>
    </source>
</evidence>